<name>A0A1F6CN41_HANXR</name>
<accession>A0A1F6CN41</accession>
<gene>
    <name evidence="2" type="ORF">A3F84_13650</name>
</gene>
<evidence type="ECO:0000259" key="1">
    <source>
        <dbReference type="Pfam" id="PF01261"/>
    </source>
</evidence>
<sequence length="283" mass="31713">WIGQHRLTVEQIISRAAEFGYDGIMLMAKRPHASVLDVNQEARARLRGLLQDKGLGLACIAGYNDFGAGADRPDVPLLEMQIAHVTELAGLARDLGGSLVRVFTSFERPQLTYDQLWDRTAQALRECARRASDFGVTVGVQNHHDLASHSESLYALLKEIDHPNCRAMFDAWTLFLQGDDLAAAVRRMAPYIVHTTVADYVRRPRFVYQPQVVNFARQHDQVKAVPPGEGEVDYRAFFKALKEVGYNGYVAYEMCSVLDGGGSEANLDRYARRFLEYFKSIAG</sequence>
<dbReference type="EMBL" id="MFKF01000205">
    <property type="protein sequence ID" value="OGG50555.1"/>
    <property type="molecule type" value="Genomic_DNA"/>
</dbReference>
<reference evidence="2 3" key="1">
    <citation type="journal article" date="2016" name="Nat. Commun.">
        <title>Thousands of microbial genomes shed light on interconnected biogeochemical processes in an aquifer system.</title>
        <authorList>
            <person name="Anantharaman K."/>
            <person name="Brown C.T."/>
            <person name="Hug L.A."/>
            <person name="Sharon I."/>
            <person name="Castelle C.J."/>
            <person name="Probst A.J."/>
            <person name="Thomas B.C."/>
            <person name="Singh A."/>
            <person name="Wilkins M.J."/>
            <person name="Karaoz U."/>
            <person name="Brodie E.L."/>
            <person name="Williams K.H."/>
            <person name="Hubbard S.S."/>
            <person name="Banfield J.F."/>
        </authorList>
    </citation>
    <scope>NUCLEOTIDE SEQUENCE [LARGE SCALE GENOMIC DNA]</scope>
    <source>
        <strain evidence="3">RIFCSPLOWO2_12_FULL_64_10</strain>
    </source>
</reference>
<dbReference type="InterPro" id="IPR036237">
    <property type="entry name" value="Xyl_isomerase-like_sf"/>
</dbReference>
<dbReference type="Proteomes" id="UP000178606">
    <property type="component" value="Unassembled WGS sequence"/>
</dbReference>
<proteinExistence type="predicted"/>
<dbReference type="AlphaFoldDB" id="A0A1F6CN41"/>
<evidence type="ECO:0000313" key="2">
    <source>
        <dbReference type="EMBL" id="OGG50555.1"/>
    </source>
</evidence>
<dbReference type="Pfam" id="PF01261">
    <property type="entry name" value="AP_endonuc_2"/>
    <property type="match status" value="1"/>
</dbReference>
<dbReference type="PANTHER" id="PTHR12110">
    <property type="entry name" value="HYDROXYPYRUVATE ISOMERASE"/>
    <property type="match status" value="1"/>
</dbReference>
<feature type="non-terminal residue" evidence="2">
    <location>
        <position position="1"/>
    </location>
</feature>
<dbReference type="InterPro" id="IPR050312">
    <property type="entry name" value="IolE/XylAMocC-like"/>
</dbReference>
<dbReference type="SUPFAM" id="SSF51658">
    <property type="entry name" value="Xylose isomerase-like"/>
    <property type="match status" value="1"/>
</dbReference>
<comment type="caution">
    <text evidence="2">The sequence shown here is derived from an EMBL/GenBank/DDBJ whole genome shotgun (WGS) entry which is preliminary data.</text>
</comment>
<dbReference type="InterPro" id="IPR013022">
    <property type="entry name" value="Xyl_isomerase-like_TIM-brl"/>
</dbReference>
<organism evidence="2 3">
    <name type="scientific">Handelsmanbacteria sp. (strain RIFCSPLOWO2_12_FULL_64_10)</name>
    <dbReference type="NCBI Taxonomy" id="1817868"/>
    <lineage>
        <taxon>Bacteria</taxon>
        <taxon>Candidatus Handelsmaniibacteriota</taxon>
    </lineage>
</organism>
<evidence type="ECO:0000313" key="3">
    <source>
        <dbReference type="Proteomes" id="UP000178606"/>
    </source>
</evidence>
<protein>
    <recommendedName>
        <fullName evidence="1">Xylose isomerase-like TIM barrel domain-containing protein</fullName>
    </recommendedName>
</protein>
<feature type="domain" description="Xylose isomerase-like TIM barrel" evidence="1">
    <location>
        <begin position="14"/>
        <end position="257"/>
    </location>
</feature>
<dbReference type="Gene3D" id="3.20.20.150">
    <property type="entry name" value="Divalent-metal-dependent TIM barrel enzymes"/>
    <property type="match status" value="1"/>
</dbReference>